<comment type="similarity">
    <text evidence="2">Belongs to the RecX family.</text>
</comment>
<evidence type="ECO:0000259" key="5">
    <source>
        <dbReference type="Pfam" id="PF02631"/>
    </source>
</evidence>
<dbReference type="InterPro" id="IPR053924">
    <property type="entry name" value="RecX_HTH_2nd"/>
</dbReference>
<dbReference type="GO" id="GO:0005737">
    <property type="term" value="C:cytoplasm"/>
    <property type="evidence" value="ECO:0007669"/>
    <property type="project" value="UniProtKB-SubCell"/>
</dbReference>
<dbReference type="EMBL" id="JACIDX010000008">
    <property type="protein sequence ID" value="MBB3955453.1"/>
    <property type="molecule type" value="Genomic_DNA"/>
</dbReference>
<evidence type="ECO:0000256" key="4">
    <source>
        <dbReference type="ARBA" id="ARBA00022490"/>
    </source>
</evidence>
<keyword evidence="7" id="KW-1185">Reference proteome</keyword>
<accession>A0A7W6G6L7</accession>
<evidence type="ECO:0000313" key="6">
    <source>
        <dbReference type="EMBL" id="MBB3955453.1"/>
    </source>
</evidence>
<dbReference type="Gene3D" id="1.10.10.10">
    <property type="entry name" value="Winged helix-like DNA-binding domain superfamily/Winged helix DNA-binding domain"/>
    <property type="match status" value="1"/>
</dbReference>
<name>A0A7W6G6L7_9SPHN</name>
<comment type="subcellular location">
    <subcellularLocation>
        <location evidence="1">Cytoplasm</location>
    </subcellularLocation>
</comment>
<gene>
    <name evidence="6" type="ORF">GGR38_002407</name>
</gene>
<dbReference type="InterPro" id="IPR036388">
    <property type="entry name" value="WH-like_DNA-bd_sf"/>
</dbReference>
<evidence type="ECO:0000256" key="1">
    <source>
        <dbReference type="ARBA" id="ARBA00004496"/>
    </source>
</evidence>
<dbReference type="Proteomes" id="UP000548867">
    <property type="component" value="Unassembled WGS sequence"/>
</dbReference>
<reference evidence="6 7" key="1">
    <citation type="submission" date="2020-08" db="EMBL/GenBank/DDBJ databases">
        <title>Genomic Encyclopedia of Type Strains, Phase IV (KMG-IV): sequencing the most valuable type-strain genomes for metagenomic binning, comparative biology and taxonomic classification.</title>
        <authorList>
            <person name="Goeker M."/>
        </authorList>
    </citation>
    <scope>NUCLEOTIDE SEQUENCE [LARGE SCALE GENOMIC DNA]</scope>
    <source>
        <strain evidence="6 7">DSM 27057</strain>
    </source>
</reference>
<comment type="caution">
    <text evidence="6">The sequence shown here is derived from an EMBL/GenBank/DDBJ whole genome shotgun (WGS) entry which is preliminary data.</text>
</comment>
<dbReference type="Pfam" id="PF02631">
    <property type="entry name" value="RecX_HTH2"/>
    <property type="match status" value="1"/>
</dbReference>
<evidence type="ECO:0000256" key="2">
    <source>
        <dbReference type="ARBA" id="ARBA00009695"/>
    </source>
</evidence>
<evidence type="ECO:0000313" key="7">
    <source>
        <dbReference type="Proteomes" id="UP000548867"/>
    </source>
</evidence>
<keyword evidence="4" id="KW-0963">Cytoplasm</keyword>
<dbReference type="AlphaFoldDB" id="A0A7W6G6L7"/>
<organism evidence="6 7">
    <name type="scientific">Novosphingobium sediminicola</name>
    <dbReference type="NCBI Taxonomy" id="563162"/>
    <lineage>
        <taxon>Bacteria</taxon>
        <taxon>Pseudomonadati</taxon>
        <taxon>Pseudomonadota</taxon>
        <taxon>Alphaproteobacteria</taxon>
        <taxon>Sphingomonadales</taxon>
        <taxon>Sphingomonadaceae</taxon>
        <taxon>Novosphingobium</taxon>
    </lineage>
</organism>
<evidence type="ECO:0000256" key="3">
    <source>
        <dbReference type="ARBA" id="ARBA00018111"/>
    </source>
</evidence>
<proteinExistence type="inferred from homology"/>
<protein>
    <recommendedName>
        <fullName evidence="3">Regulatory protein RecX</fullName>
    </recommendedName>
</protein>
<sequence length="183" mass="20323">MAPKPLDSARIEEMALAYVARFATSAGRLEDYLLRKLRERGWTGDESPEAKVAAIVERHVELGHIDDESYARMKTGSLLRRGLGGRRIAQELGQAGIDEDIRAEVMPGEAEAREAALAYARRRGLGPFARRAMPDDPMERRARREKEIAAMMRAGHAMGAARAILEAADPQAAQDWVEEAREE</sequence>
<feature type="domain" description="RecX second three-helical" evidence="5">
    <location>
        <begin position="66"/>
        <end position="106"/>
    </location>
</feature>